<protein>
    <recommendedName>
        <fullName evidence="3">Succinyl-CoA--3-ketoacid-CoA transferase</fullName>
    </recommendedName>
</protein>
<reference evidence="1 2" key="1">
    <citation type="submission" date="2018-12" db="EMBL/GenBank/DDBJ databases">
        <authorList>
            <consortium name="Pathogen Informatics"/>
        </authorList>
    </citation>
    <scope>NUCLEOTIDE SEQUENCE [LARGE SCALE GENOMIC DNA]</scope>
    <source>
        <strain evidence="1 2">NCTC11541</strain>
    </source>
</reference>
<evidence type="ECO:0000313" key="2">
    <source>
        <dbReference type="Proteomes" id="UP000278157"/>
    </source>
</evidence>
<dbReference type="Gene3D" id="3.40.1080.10">
    <property type="entry name" value="Glutaconate Coenzyme A-transferase"/>
    <property type="match status" value="1"/>
</dbReference>
<dbReference type="EMBL" id="LR134372">
    <property type="protein sequence ID" value="VEG85076.1"/>
    <property type="molecule type" value="Genomic_DNA"/>
</dbReference>
<dbReference type="InterPro" id="IPR037171">
    <property type="entry name" value="NagB/RpiA_transferase-like"/>
</dbReference>
<dbReference type="Proteomes" id="UP000278157">
    <property type="component" value="Chromosome"/>
</dbReference>
<evidence type="ECO:0008006" key="3">
    <source>
        <dbReference type="Google" id="ProtNLM"/>
    </source>
</evidence>
<accession>A0A448KNU6</accession>
<organism evidence="1 2">
    <name type="scientific">Campylobacter upsaliensis</name>
    <dbReference type="NCBI Taxonomy" id="28080"/>
    <lineage>
        <taxon>Bacteria</taxon>
        <taxon>Pseudomonadati</taxon>
        <taxon>Campylobacterota</taxon>
        <taxon>Epsilonproteobacteria</taxon>
        <taxon>Campylobacterales</taxon>
        <taxon>Campylobacteraceae</taxon>
        <taxon>Campylobacter</taxon>
    </lineage>
</organism>
<dbReference type="SUPFAM" id="SSF100950">
    <property type="entry name" value="NagB/RpiA/CoA transferase-like"/>
    <property type="match status" value="1"/>
</dbReference>
<gene>
    <name evidence="1" type="ORF">NCTC11541_01118</name>
</gene>
<evidence type="ECO:0000313" key="1">
    <source>
        <dbReference type="EMBL" id="VEG85076.1"/>
    </source>
</evidence>
<sequence>MSKELIVKRAVKEIQNEMYINLGIGISTLI</sequence>
<proteinExistence type="predicted"/>
<dbReference type="AlphaFoldDB" id="A0A448KNU6"/>
<name>A0A448KNU6_CAMUP</name>